<sequence>MAIDEVNTSSEYSSQVSITSVPSPHVWHRQHQMYSERKERLTNLFDVSFSVSYLKQTLLDDTPGQILGSWSGSFFCNVHCHQARPFLPGEIQRQNSGSLIENMGNCFRKKSNKVAPDPSQSNDDVSVIISSNTQFRPSPTAVRYGDMEEELKKGEEMVSYLDRGQDAKVAISGVAFDVTFDDKPSNLAVTPRRLPPLQTKGSSNAVSSGPAKKKTRKTTRQSEASQSDDVVIYTASEKELIAGILHDDFINERKQRARKLQNWKLARKAEDERTDEQHDDRTDASAVEEDTKSEDQLIAEIMREDFLAERKARARRCQTRRCNQDNMSGMPPPEDARQDNG</sequence>
<dbReference type="Proteomes" id="UP001164746">
    <property type="component" value="Chromosome 6"/>
</dbReference>
<gene>
    <name evidence="2" type="ORF">MAR_018447</name>
</gene>
<reference evidence="2" key="1">
    <citation type="submission" date="2022-11" db="EMBL/GenBank/DDBJ databases">
        <title>Centuries of genome instability and evolution in soft-shell clam transmissible cancer (bioRxiv).</title>
        <authorList>
            <person name="Hart S.F.M."/>
            <person name="Yonemitsu M.A."/>
            <person name="Giersch R.M."/>
            <person name="Beal B.F."/>
            <person name="Arriagada G."/>
            <person name="Davis B.W."/>
            <person name="Ostrander E.A."/>
            <person name="Goff S.P."/>
            <person name="Metzger M.J."/>
        </authorList>
    </citation>
    <scope>NUCLEOTIDE SEQUENCE</scope>
    <source>
        <strain evidence="2">MELC-2E11</strain>
        <tissue evidence="2">Siphon/mantle</tissue>
    </source>
</reference>
<evidence type="ECO:0000313" key="3">
    <source>
        <dbReference type="Proteomes" id="UP001164746"/>
    </source>
</evidence>
<protein>
    <submittedName>
        <fullName evidence="2">Uncharacterized protein</fullName>
    </submittedName>
</protein>
<evidence type="ECO:0000313" key="2">
    <source>
        <dbReference type="EMBL" id="WAR08489.1"/>
    </source>
</evidence>
<feature type="region of interest" description="Disordered" evidence="1">
    <location>
        <begin position="266"/>
        <end position="297"/>
    </location>
</feature>
<accession>A0ABY7EH51</accession>
<feature type="region of interest" description="Disordered" evidence="1">
    <location>
        <begin position="312"/>
        <end position="341"/>
    </location>
</feature>
<organism evidence="2 3">
    <name type="scientific">Mya arenaria</name>
    <name type="common">Soft-shell clam</name>
    <dbReference type="NCBI Taxonomy" id="6604"/>
    <lineage>
        <taxon>Eukaryota</taxon>
        <taxon>Metazoa</taxon>
        <taxon>Spiralia</taxon>
        <taxon>Lophotrochozoa</taxon>
        <taxon>Mollusca</taxon>
        <taxon>Bivalvia</taxon>
        <taxon>Autobranchia</taxon>
        <taxon>Heteroconchia</taxon>
        <taxon>Euheterodonta</taxon>
        <taxon>Imparidentia</taxon>
        <taxon>Neoheterodontei</taxon>
        <taxon>Myida</taxon>
        <taxon>Myoidea</taxon>
        <taxon>Myidae</taxon>
        <taxon>Mya</taxon>
    </lineage>
</organism>
<feature type="compositionally biased region" description="Basic and acidic residues" evidence="1">
    <location>
        <begin position="267"/>
        <end position="297"/>
    </location>
</feature>
<dbReference type="EMBL" id="CP111017">
    <property type="protein sequence ID" value="WAR08489.1"/>
    <property type="molecule type" value="Genomic_DNA"/>
</dbReference>
<proteinExistence type="predicted"/>
<feature type="region of interest" description="Disordered" evidence="1">
    <location>
        <begin position="185"/>
        <end position="227"/>
    </location>
</feature>
<evidence type="ECO:0000256" key="1">
    <source>
        <dbReference type="SAM" id="MobiDB-lite"/>
    </source>
</evidence>
<name>A0ABY7EH51_MYAAR</name>
<keyword evidence="3" id="KW-1185">Reference proteome</keyword>